<dbReference type="Proteomes" id="UP001549047">
    <property type="component" value="Unassembled WGS sequence"/>
</dbReference>
<keyword evidence="3" id="KW-1185">Reference proteome</keyword>
<gene>
    <name evidence="2" type="ORF">ABID16_003626</name>
</gene>
<feature type="domain" description="LUD" evidence="1">
    <location>
        <begin position="124"/>
        <end position="222"/>
    </location>
</feature>
<dbReference type="RefSeq" id="WP_354557756.1">
    <property type="nucleotide sequence ID" value="NZ_JBEPMB010000006.1"/>
</dbReference>
<dbReference type="Pfam" id="PF02589">
    <property type="entry name" value="LUD_dom"/>
    <property type="match status" value="1"/>
</dbReference>
<dbReference type="PANTHER" id="PTHR43682">
    <property type="entry name" value="LACTATE UTILIZATION PROTEIN C"/>
    <property type="match status" value="1"/>
</dbReference>
<dbReference type="PANTHER" id="PTHR43682:SF1">
    <property type="entry name" value="LACTATE UTILIZATION PROTEIN C"/>
    <property type="match status" value="1"/>
</dbReference>
<accession>A0ABV2J3D7</accession>
<reference evidence="2 3" key="1">
    <citation type="submission" date="2024-06" db="EMBL/GenBank/DDBJ databases">
        <title>Genomic Encyclopedia of Type Strains, Phase IV (KMG-IV): sequencing the most valuable type-strain genomes for metagenomic binning, comparative biology and taxonomic classification.</title>
        <authorList>
            <person name="Goeker M."/>
        </authorList>
    </citation>
    <scope>NUCLEOTIDE SEQUENCE [LARGE SCALE GENOMIC DNA]</scope>
    <source>
        <strain evidence="2 3">DSM 29780</strain>
    </source>
</reference>
<protein>
    <submittedName>
        <fullName evidence="2">L-lactate dehydrogenase complex protein LldG</fullName>
    </submittedName>
</protein>
<dbReference type="InterPro" id="IPR037171">
    <property type="entry name" value="NagB/RpiA_transferase-like"/>
</dbReference>
<organism evidence="2 3">
    <name type="scientific">Rhizobium aquaticum</name>
    <dbReference type="NCBI Taxonomy" id="1549636"/>
    <lineage>
        <taxon>Bacteria</taxon>
        <taxon>Pseudomonadati</taxon>
        <taxon>Pseudomonadota</taxon>
        <taxon>Alphaproteobacteria</taxon>
        <taxon>Hyphomicrobiales</taxon>
        <taxon>Rhizobiaceae</taxon>
        <taxon>Rhizobium/Agrobacterium group</taxon>
        <taxon>Rhizobium</taxon>
    </lineage>
</organism>
<dbReference type="InterPro" id="IPR003741">
    <property type="entry name" value="LUD_dom"/>
</dbReference>
<dbReference type="EMBL" id="JBEPMB010000006">
    <property type="protein sequence ID" value="MET3615283.1"/>
    <property type="molecule type" value="Genomic_DNA"/>
</dbReference>
<dbReference type="Gene3D" id="3.40.50.10420">
    <property type="entry name" value="NagB/RpiA/CoA transferase-like"/>
    <property type="match status" value="1"/>
</dbReference>
<name>A0ABV2J3D7_9HYPH</name>
<dbReference type="SUPFAM" id="SSF100950">
    <property type="entry name" value="NagB/RpiA/CoA transferase-like"/>
    <property type="match status" value="1"/>
</dbReference>
<dbReference type="InterPro" id="IPR024185">
    <property type="entry name" value="FTHF_cligase-like_sf"/>
</dbReference>
<evidence type="ECO:0000313" key="2">
    <source>
        <dbReference type="EMBL" id="MET3615283.1"/>
    </source>
</evidence>
<comment type="caution">
    <text evidence="2">The sequence shown here is derived from an EMBL/GenBank/DDBJ whole genome shotgun (WGS) entry which is preliminary data.</text>
</comment>
<evidence type="ECO:0000259" key="1">
    <source>
        <dbReference type="Pfam" id="PF02589"/>
    </source>
</evidence>
<evidence type="ECO:0000313" key="3">
    <source>
        <dbReference type="Proteomes" id="UP001549047"/>
    </source>
</evidence>
<sequence length="223" mass="23325">MSARDTILAGVRRSLGVSSDDAARRAAVAQRLSEARPGLIPARGQLPLEERISLFSKYAQKYGATIARVDAITGLPGEVSRYLMSHNLPASIRMGDDPLLKGAGFENETVLTVLHGASDGTDLAGVSHARGAVAESGTLVLASGPDNPVTINFLPEHHIVAVRAEDVGGSLEEAFAGIVATYGKGMMPRTVNFVTGPSRSGDIEQKIIMGAHGPRALHIVIIG</sequence>
<proteinExistence type="predicted"/>